<organism evidence="1 2">
    <name type="scientific">Paraburkholderia piptadeniae</name>
    <dbReference type="NCBI Taxonomy" id="1701573"/>
    <lineage>
        <taxon>Bacteria</taxon>
        <taxon>Pseudomonadati</taxon>
        <taxon>Pseudomonadota</taxon>
        <taxon>Betaproteobacteria</taxon>
        <taxon>Burkholderiales</taxon>
        <taxon>Burkholderiaceae</taxon>
        <taxon>Paraburkholderia</taxon>
    </lineage>
</organism>
<keyword evidence="2" id="KW-1185">Reference proteome</keyword>
<name>A0A1N7RYG0_9BURK</name>
<evidence type="ECO:0000313" key="1">
    <source>
        <dbReference type="EMBL" id="SIT40163.1"/>
    </source>
</evidence>
<dbReference type="AlphaFoldDB" id="A0A1N7RYG0"/>
<protein>
    <submittedName>
        <fullName evidence="1">Uncharacterized protein</fullName>
    </submittedName>
</protein>
<proteinExistence type="predicted"/>
<dbReference type="EMBL" id="CYGY02000024">
    <property type="protein sequence ID" value="SIT40163.1"/>
    <property type="molecule type" value="Genomic_DNA"/>
</dbReference>
<sequence>MRPEMKLSHALSSILTLGCLMLLHALHRRLLVAATYGQLAERALCSLHIRSWTGSCRRY</sequence>
<reference evidence="1" key="1">
    <citation type="submission" date="2016-12" db="EMBL/GenBank/DDBJ databases">
        <authorList>
            <person name="Moulin L."/>
        </authorList>
    </citation>
    <scope>NUCLEOTIDE SEQUENCE [LARGE SCALE GENOMIC DNA]</scope>
    <source>
        <strain evidence="1">STM 7183</strain>
    </source>
</reference>
<gene>
    <name evidence="1" type="ORF">BN2476_240020</name>
</gene>
<dbReference type="Proteomes" id="UP000195569">
    <property type="component" value="Unassembled WGS sequence"/>
</dbReference>
<evidence type="ECO:0000313" key="2">
    <source>
        <dbReference type="Proteomes" id="UP000195569"/>
    </source>
</evidence>
<comment type="caution">
    <text evidence="1">The sequence shown here is derived from an EMBL/GenBank/DDBJ whole genome shotgun (WGS) entry which is preliminary data.</text>
</comment>
<accession>A0A1N7RYG0</accession>
<dbReference type="PROSITE" id="PS51257">
    <property type="entry name" value="PROKAR_LIPOPROTEIN"/>
    <property type="match status" value="1"/>
</dbReference>